<dbReference type="InterPro" id="IPR000209">
    <property type="entry name" value="Peptidase_S8/S53_dom"/>
</dbReference>
<dbReference type="CDD" id="cd00306">
    <property type="entry name" value="Peptidases_S8_S53"/>
    <property type="match status" value="1"/>
</dbReference>
<dbReference type="RefSeq" id="XP_024770877.1">
    <property type="nucleotide sequence ID" value="XM_024924486.1"/>
</dbReference>
<dbReference type="Proteomes" id="UP000241690">
    <property type="component" value="Unassembled WGS sequence"/>
</dbReference>
<evidence type="ECO:0000256" key="1">
    <source>
        <dbReference type="ARBA" id="ARBA00011073"/>
    </source>
</evidence>
<feature type="active site" description="Charge relay system" evidence="5">
    <location>
        <position position="465"/>
    </location>
</feature>
<dbReference type="Gene3D" id="3.40.50.200">
    <property type="entry name" value="Peptidase S8/S53 domain"/>
    <property type="match status" value="1"/>
</dbReference>
<dbReference type="InterPro" id="IPR056002">
    <property type="entry name" value="DUF7580"/>
</dbReference>
<dbReference type="PANTHER" id="PTHR43806:SF11">
    <property type="entry name" value="CEREVISIN-RELATED"/>
    <property type="match status" value="1"/>
</dbReference>
<dbReference type="InterPro" id="IPR036852">
    <property type="entry name" value="Peptidase_S8/S53_dom_sf"/>
</dbReference>
<evidence type="ECO:0000256" key="3">
    <source>
        <dbReference type="ARBA" id="ARBA00022801"/>
    </source>
</evidence>
<name>A0A2T4A2A9_TRIHA</name>
<organism evidence="8 9">
    <name type="scientific">Trichoderma harzianum CBS 226.95</name>
    <dbReference type="NCBI Taxonomy" id="983964"/>
    <lineage>
        <taxon>Eukaryota</taxon>
        <taxon>Fungi</taxon>
        <taxon>Dikarya</taxon>
        <taxon>Ascomycota</taxon>
        <taxon>Pezizomycotina</taxon>
        <taxon>Sordariomycetes</taxon>
        <taxon>Hypocreomycetidae</taxon>
        <taxon>Hypocreales</taxon>
        <taxon>Hypocreaceae</taxon>
        <taxon>Trichoderma</taxon>
    </lineage>
</organism>
<keyword evidence="4 5" id="KW-0720">Serine protease</keyword>
<evidence type="ECO:0000259" key="7">
    <source>
        <dbReference type="Pfam" id="PF24476"/>
    </source>
</evidence>
<feature type="domain" description="DUF7580" evidence="7">
    <location>
        <begin position="19"/>
        <end position="300"/>
    </location>
</feature>
<feature type="active site" description="Charge relay system" evidence="5">
    <location>
        <position position="623"/>
    </location>
</feature>
<dbReference type="AlphaFoldDB" id="A0A2T4A2A9"/>
<sequence length="730" mass="82802">MNHLPPNVHHTLTKKSSTNFSDGLFEALKVHTRCSAGEHCAPVYHKIDSWHPARLCLSEECQSDPSFNIIVSPMEMLYWQEFYLRIQPEDLDMEHGSSTKLELCKLIETQQFARAEIQYTPSNGLSDLRRNRDIDFLSASGEGEKLTTILGQYQLTPRDKVILGYTIAQAYYQFYDSELLRSKWTSDNIWLMPLVNKRDVLPLRPYLTFPFGTASNPNEDIIQDERSLHRHPRILAIGLLLLEIGLSKRFPEHPSLTRTAQINFSFQIAKSYLQEFKAVSWENFQHKLIYDNVIEYCIYDMKGSENSNRLIQGGGAWGKSLKIGPDTNGKQRRKNAFYKKVVVPLQWLAERGFEHHVGKTIYIQKTATQLPNSNLTNTLGRLMASFDNERNMSSSMWLRDMETIGQMVELQRRNFRVSTRIRIAILDTGFDHEDDNYDEYEERIKKTKDFTKSAAQSEVEDVFGHGTLMAKLIMDCAPSADIIIARVAKSTTELEASKNNICEAIEWAGIACKADIISMAFGFPRDDKGIAMAIEKVHSMRRGNIIFLSSAGNSPHEDENFPARHRLVIPVYATNRYGSFLEINPRLRDDSRTVLGLYGADLPNNLYTGLNKKFSKVCQPGSSIATAIGTSVGAIILAYATVLPHLASDELAAESSFSILKLLWTGEGMGAMFKEMARNKQGRQWFVDLIAFWRDTKNTNAAKNSTASDINRFHRIHGSLQPVQRASGRT</sequence>
<dbReference type="PROSITE" id="PS51892">
    <property type="entry name" value="SUBTILASE"/>
    <property type="match status" value="1"/>
</dbReference>
<dbReference type="GeneID" id="36633069"/>
<protein>
    <submittedName>
        <fullName evidence="8">Uncharacterized protein</fullName>
    </submittedName>
</protein>
<dbReference type="GO" id="GO:0004252">
    <property type="term" value="F:serine-type endopeptidase activity"/>
    <property type="evidence" value="ECO:0007669"/>
    <property type="project" value="UniProtKB-UniRule"/>
</dbReference>
<dbReference type="EMBL" id="KZ679686">
    <property type="protein sequence ID" value="PTB51200.1"/>
    <property type="molecule type" value="Genomic_DNA"/>
</dbReference>
<comment type="similarity">
    <text evidence="1 5">Belongs to the peptidase S8 family.</text>
</comment>
<dbReference type="STRING" id="983964.A0A2T4A2A9"/>
<evidence type="ECO:0000259" key="6">
    <source>
        <dbReference type="Pfam" id="PF00082"/>
    </source>
</evidence>
<dbReference type="GO" id="GO:0006508">
    <property type="term" value="P:proteolysis"/>
    <property type="evidence" value="ECO:0007669"/>
    <property type="project" value="UniProtKB-KW"/>
</dbReference>
<accession>A0A2T4A2A9</accession>
<keyword evidence="9" id="KW-1185">Reference proteome</keyword>
<evidence type="ECO:0000256" key="4">
    <source>
        <dbReference type="ARBA" id="ARBA00022825"/>
    </source>
</evidence>
<keyword evidence="3 5" id="KW-0378">Hydrolase</keyword>
<dbReference type="SUPFAM" id="SSF52743">
    <property type="entry name" value="Subtilisin-like"/>
    <property type="match status" value="1"/>
</dbReference>
<dbReference type="InterPro" id="IPR050131">
    <property type="entry name" value="Peptidase_S8_subtilisin-like"/>
</dbReference>
<evidence type="ECO:0000313" key="9">
    <source>
        <dbReference type="Proteomes" id="UP000241690"/>
    </source>
</evidence>
<evidence type="ECO:0000256" key="5">
    <source>
        <dbReference type="PROSITE-ProRule" id="PRU01240"/>
    </source>
</evidence>
<proteinExistence type="inferred from homology"/>
<gene>
    <name evidence="8" type="ORF">M431DRAFT_93524</name>
</gene>
<evidence type="ECO:0000256" key="2">
    <source>
        <dbReference type="ARBA" id="ARBA00022670"/>
    </source>
</evidence>
<dbReference type="Pfam" id="PF00082">
    <property type="entry name" value="Peptidase_S8"/>
    <property type="match status" value="1"/>
</dbReference>
<dbReference type="Pfam" id="PF24476">
    <property type="entry name" value="DUF7580"/>
    <property type="match status" value="1"/>
</dbReference>
<reference evidence="8 9" key="1">
    <citation type="submission" date="2016-07" db="EMBL/GenBank/DDBJ databases">
        <title>Multiple horizontal gene transfer events from other fungi enriched the ability of initially mycotrophic Trichoderma (Ascomycota) to feed on dead plant biomass.</title>
        <authorList>
            <consortium name="DOE Joint Genome Institute"/>
            <person name="Aerts A."/>
            <person name="Atanasova L."/>
            <person name="Chenthamara K."/>
            <person name="Zhang J."/>
            <person name="Grujic M."/>
            <person name="Henrissat B."/>
            <person name="Kuo A."/>
            <person name="Salamov A."/>
            <person name="Lipzen A."/>
            <person name="Labutti K."/>
            <person name="Barry K."/>
            <person name="Miao Y."/>
            <person name="Rahimi M.J."/>
            <person name="Shen Q."/>
            <person name="Grigoriev I.V."/>
            <person name="Kubicek C.P."/>
            <person name="Druzhinina I.S."/>
        </authorList>
    </citation>
    <scope>NUCLEOTIDE SEQUENCE [LARGE SCALE GENOMIC DNA]</scope>
    <source>
        <strain evidence="8 9">CBS 226.95</strain>
    </source>
</reference>
<dbReference type="PANTHER" id="PTHR43806">
    <property type="entry name" value="PEPTIDASE S8"/>
    <property type="match status" value="1"/>
</dbReference>
<evidence type="ECO:0000313" key="8">
    <source>
        <dbReference type="EMBL" id="PTB51200.1"/>
    </source>
</evidence>
<keyword evidence="2 5" id="KW-0645">Protease</keyword>
<feature type="active site" description="Charge relay system" evidence="5">
    <location>
        <position position="427"/>
    </location>
</feature>
<feature type="domain" description="Peptidase S8/S53" evidence="6">
    <location>
        <begin position="421"/>
        <end position="613"/>
    </location>
</feature>